<feature type="chain" id="PRO_5022139102" evidence="5">
    <location>
        <begin position="22"/>
        <end position="176"/>
    </location>
</feature>
<dbReference type="GO" id="GO:0009279">
    <property type="term" value="C:cell outer membrane"/>
    <property type="evidence" value="ECO:0007669"/>
    <property type="project" value="UniProtKB-SubCell"/>
</dbReference>
<dbReference type="AlphaFoldDB" id="A0A562MWD0"/>
<dbReference type="PRINTS" id="PR01021">
    <property type="entry name" value="OMPADOMAIN"/>
</dbReference>
<accession>A0A562MWD0</accession>
<evidence type="ECO:0000313" key="7">
    <source>
        <dbReference type="EMBL" id="TWI24214.1"/>
    </source>
</evidence>
<comment type="subcellular location">
    <subcellularLocation>
        <location evidence="1">Cell outer membrane</location>
    </subcellularLocation>
</comment>
<dbReference type="RefSeq" id="WP_145722260.1">
    <property type="nucleotide sequence ID" value="NZ_BSPF01000093.1"/>
</dbReference>
<protein>
    <submittedName>
        <fullName evidence="7">OmpA family protein</fullName>
    </submittedName>
</protein>
<comment type="caution">
    <text evidence="7">The sequence shown here is derived from an EMBL/GenBank/DDBJ whole genome shotgun (WGS) entry which is preliminary data.</text>
</comment>
<feature type="domain" description="OmpA-like" evidence="6">
    <location>
        <begin position="61"/>
        <end position="176"/>
    </location>
</feature>
<dbReference type="InterPro" id="IPR006690">
    <property type="entry name" value="OMPA-like_CS"/>
</dbReference>
<dbReference type="InterPro" id="IPR006665">
    <property type="entry name" value="OmpA-like"/>
</dbReference>
<name>A0A562MWD0_9HYPH</name>
<organism evidence="7 8">
    <name type="scientific">Mesorhizobium tianshanense</name>
    <dbReference type="NCBI Taxonomy" id="39844"/>
    <lineage>
        <taxon>Bacteria</taxon>
        <taxon>Pseudomonadati</taxon>
        <taxon>Pseudomonadota</taxon>
        <taxon>Alphaproteobacteria</taxon>
        <taxon>Hyphomicrobiales</taxon>
        <taxon>Phyllobacteriaceae</taxon>
        <taxon>Mesorhizobium</taxon>
    </lineage>
</organism>
<dbReference type="CDD" id="cd07185">
    <property type="entry name" value="OmpA_C-like"/>
    <property type="match status" value="1"/>
</dbReference>
<dbReference type="InterPro" id="IPR006664">
    <property type="entry name" value="OMP_bac"/>
</dbReference>
<dbReference type="Gene3D" id="3.30.1330.60">
    <property type="entry name" value="OmpA-like domain"/>
    <property type="match status" value="1"/>
</dbReference>
<gene>
    <name evidence="7" type="ORF">IQ26_06276</name>
</gene>
<dbReference type="PROSITE" id="PS51123">
    <property type="entry name" value="OMPA_2"/>
    <property type="match status" value="1"/>
</dbReference>
<reference evidence="7 8" key="1">
    <citation type="journal article" date="2015" name="Stand. Genomic Sci.">
        <title>Genomic Encyclopedia of Bacterial and Archaeal Type Strains, Phase III: the genomes of soil and plant-associated and newly described type strains.</title>
        <authorList>
            <person name="Whitman W.B."/>
            <person name="Woyke T."/>
            <person name="Klenk H.P."/>
            <person name="Zhou Y."/>
            <person name="Lilburn T.G."/>
            <person name="Beck B.J."/>
            <person name="De Vos P."/>
            <person name="Vandamme P."/>
            <person name="Eisen J.A."/>
            <person name="Garrity G."/>
            <person name="Hugenholtz P."/>
            <person name="Kyrpides N.C."/>
        </authorList>
    </citation>
    <scope>NUCLEOTIDE SEQUENCE [LARGE SCALE GENOMIC DNA]</scope>
    <source>
        <strain evidence="7 8">CGMCC 1.2546</strain>
    </source>
</reference>
<dbReference type="OrthoDB" id="9814546at2"/>
<proteinExistence type="predicted"/>
<sequence length="176" mass="19086">MKLGSLAFVLTVALFPTHAFADPTQKSEDIVKFFAGVNEFGASRGICVGTEDECKSKQNDAPADKTSLDMLINFGLDSAELDATARAELDEFAKALKDSRLSALDFVVEGYTDASGSAHYNEGLSERRARSVTTFLTSNGIDPARIKAAGMGETNPRSPNPYDAVNRRVEMRIRTE</sequence>
<dbReference type="PANTHER" id="PTHR30329">
    <property type="entry name" value="STATOR ELEMENT OF FLAGELLAR MOTOR COMPLEX"/>
    <property type="match status" value="1"/>
</dbReference>
<keyword evidence="3" id="KW-0998">Cell outer membrane</keyword>
<evidence type="ECO:0000259" key="6">
    <source>
        <dbReference type="PROSITE" id="PS51123"/>
    </source>
</evidence>
<evidence type="ECO:0000256" key="3">
    <source>
        <dbReference type="ARBA" id="ARBA00023237"/>
    </source>
</evidence>
<keyword evidence="8" id="KW-1185">Reference proteome</keyword>
<dbReference type="InterPro" id="IPR036737">
    <property type="entry name" value="OmpA-like_sf"/>
</dbReference>
<dbReference type="SUPFAM" id="SSF103088">
    <property type="entry name" value="OmpA-like"/>
    <property type="match status" value="1"/>
</dbReference>
<keyword evidence="2 4" id="KW-0472">Membrane</keyword>
<evidence type="ECO:0000313" key="8">
    <source>
        <dbReference type="Proteomes" id="UP000317122"/>
    </source>
</evidence>
<dbReference type="PANTHER" id="PTHR30329:SF21">
    <property type="entry name" value="LIPOPROTEIN YIAD-RELATED"/>
    <property type="match status" value="1"/>
</dbReference>
<evidence type="ECO:0000256" key="2">
    <source>
        <dbReference type="ARBA" id="ARBA00023136"/>
    </source>
</evidence>
<dbReference type="Pfam" id="PF00691">
    <property type="entry name" value="OmpA"/>
    <property type="match status" value="1"/>
</dbReference>
<dbReference type="Proteomes" id="UP000317122">
    <property type="component" value="Unassembled WGS sequence"/>
</dbReference>
<feature type="signal peptide" evidence="5">
    <location>
        <begin position="1"/>
        <end position="21"/>
    </location>
</feature>
<evidence type="ECO:0000256" key="5">
    <source>
        <dbReference type="SAM" id="SignalP"/>
    </source>
</evidence>
<evidence type="ECO:0000256" key="1">
    <source>
        <dbReference type="ARBA" id="ARBA00004442"/>
    </source>
</evidence>
<dbReference type="PROSITE" id="PS01068">
    <property type="entry name" value="OMPA_1"/>
    <property type="match status" value="1"/>
</dbReference>
<dbReference type="InterPro" id="IPR050330">
    <property type="entry name" value="Bact_OuterMem_StrucFunc"/>
</dbReference>
<dbReference type="EMBL" id="VLKT01000055">
    <property type="protein sequence ID" value="TWI24214.1"/>
    <property type="molecule type" value="Genomic_DNA"/>
</dbReference>
<evidence type="ECO:0000256" key="4">
    <source>
        <dbReference type="PROSITE-ProRule" id="PRU00473"/>
    </source>
</evidence>
<keyword evidence="5" id="KW-0732">Signal</keyword>